<geneLocation type="plasmid" evidence="6 7">
    <name>pSfHH103e</name>
</geneLocation>
<dbReference type="GO" id="GO:0006313">
    <property type="term" value="P:DNA transposition"/>
    <property type="evidence" value="ECO:0007669"/>
    <property type="project" value="InterPro"/>
</dbReference>
<dbReference type="InterPro" id="IPR001207">
    <property type="entry name" value="Transposase_mutator"/>
</dbReference>
<comment type="similarity">
    <text evidence="2">Belongs to the transposase mutator family.</text>
</comment>
<comment type="function">
    <text evidence="1">Required for the transposition of the insertion element.</text>
</comment>
<dbReference type="KEGG" id="sfh:SFHH103_06331"/>
<organism evidence="6 7">
    <name type="scientific">Sinorhizobium fredii (strain HH103)</name>
    <dbReference type="NCBI Taxonomy" id="1117943"/>
    <lineage>
        <taxon>Bacteria</taxon>
        <taxon>Pseudomonadati</taxon>
        <taxon>Pseudomonadota</taxon>
        <taxon>Alphaproteobacteria</taxon>
        <taxon>Hyphomicrobiales</taxon>
        <taxon>Rhizobiaceae</taxon>
        <taxon>Sinorhizobium/Ensifer group</taxon>
        <taxon>Sinorhizobium</taxon>
    </lineage>
</organism>
<evidence type="ECO:0000256" key="3">
    <source>
        <dbReference type="ARBA" id="ARBA00022578"/>
    </source>
</evidence>
<dbReference type="Gene3D" id="1.10.10.10">
    <property type="entry name" value="Winged helix-like DNA-binding domain superfamily/Winged helix DNA-binding domain"/>
    <property type="match status" value="1"/>
</dbReference>
<keyword evidence="4" id="KW-0238">DNA-binding</keyword>
<dbReference type="GO" id="GO:0004803">
    <property type="term" value="F:transposase activity"/>
    <property type="evidence" value="ECO:0007669"/>
    <property type="project" value="InterPro"/>
</dbReference>
<evidence type="ECO:0000256" key="4">
    <source>
        <dbReference type="ARBA" id="ARBA00023125"/>
    </source>
</evidence>
<dbReference type="InterPro" id="IPR036388">
    <property type="entry name" value="WH-like_DNA-bd_sf"/>
</dbReference>
<keyword evidence="3" id="KW-0815">Transposition</keyword>
<keyword evidence="5" id="KW-0233">DNA recombination</keyword>
<keyword evidence="6" id="KW-0614">Plasmid</keyword>
<evidence type="ECO:0000313" key="7">
    <source>
        <dbReference type="Proteomes" id="UP000007735"/>
    </source>
</evidence>
<name>G9AIA8_SINF1</name>
<evidence type="ECO:0000256" key="2">
    <source>
        <dbReference type="ARBA" id="ARBA00010961"/>
    </source>
</evidence>
<dbReference type="Proteomes" id="UP000007735">
    <property type="component" value="Plasmid pSfHH103e"/>
</dbReference>
<dbReference type="EMBL" id="HE616899">
    <property type="protein sequence ID" value="CCF00790.1"/>
    <property type="molecule type" value="Genomic_DNA"/>
</dbReference>
<proteinExistence type="inferred from homology"/>
<dbReference type="Pfam" id="PF00872">
    <property type="entry name" value="Transposase_mut"/>
    <property type="match status" value="1"/>
</dbReference>
<dbReference type="AlphaFoldDB" id="G9AIA8"/>
<reference evidence="6 7" key="1">
    <citation type="journal article" date="2012" name="J. Bacteriol.">
        <title>Genome sequence of the soybean symbiont Sinorhizobium fredii HH103.</title>
        <authorList>
            <person name="Weidner S."/>
            <person name="Becker A."/>
            <person name="Bonilla I."/>
            <person name="Jaenicke S."/>
            <person name="Lloret J."/>
            <person name="Margaret I."/>
            <person name="Puhler A."/>
            <person name="Ruiz-Sainz J.E."/>
            <person name="Schneiker-Bekel S."/>
            <person name="Szczepanowski R."/>
            <person name="Vinardell J.M."/>
            <person name="Zehner S."/>
            <person name="Gottfert M."/>
        </authorList>
    </citation>
    <scope>NUCLEOTIDE SEQUENCE [LARGE SCALE GENOMIC DNA]</scope>
    <source>
        <strain evidence="6 7">HH103</strain>
        <plasmid evidence="7">pSfHH103e</plasmid>
    </source>
</reference>
<protein>
    <submittedName>
        <fullName evidence="6">Transposon-related</fullName>
    </submittedName>
</protein>
<gene>
    <name evidence="6" type="ordered locus">SFHH103_06331</name>
</gene>
<evidence type="ECO:0000256" key="5">
    <source>
        <dbReference type="ARBA" id="ARBA00023172"/>
    </source>
</evidence>
<accession>G9AIA8</accession>
<evidence type="ECO:0000256" key="1">
    <source>
        <dbReference type="ARBA" id="ARBA00002190"/>
    </source>
</evidence>
<evidence type="ECO:0000313" key="6">
    <source>
        <dbReference type="EMBL" id="CCF00790.1"/>
    </source>
</evidence>
<sequence>MTKIDGKTASTAARGDPRRHVRQVIEAEMDEALGAVKGERTPERLGYRSGYYGRTLITGRQAGRPPDGRGGAELLTRTTRNVVPTQAGERLMETLRPALNDIRRRIE</sequence>
<dbReference type="PATRIC" id="fig|380.5.peg.5878"/>
<dbReference type="GO" id="GO:0003677">
    <property type="term" value="F:DNA binding"/>
    <property type="evidence" value="ECO:0007669"/>
    <property type="project" value="UniProtKB-KW"/>
</dbReference>
<dbReference type="HOGENOM" id="CLU_2207926_0_0_5"/>